<dbReference type="RefSeq" id="WP_191716521.1">
    <property type="nucleotide sequence ID" value="NZ_JACSPU010000006.1"/>
</dbReference>
<organism evidence="2 3">
    <name type="scientific">Planococcus wigleyi</name>
    <dbReference type="NCBI Taxonomy" id="2762216"/>
    <lineage>
        <taxon>Bacteria</taxon>
        <taxon>Bacillati</taxon>
        <taxon>Bacillota</taxon>
        <taxon>Bacilli</taxon>
        <taxon>Bacillales</taxon>
        <taxon>Caryophanaceae</taxon>
        <taxon>Planococcus</taxon>
    </lineage>
</organism>
<evidence type="ECO:0000256" key="1">
    <source>
        <dbReference type="SAM" id="SignalP"/>
    </source>
</evidence>
<feature type="signal peptide" evidence="1">
    <location>
        <begin position="1"/>
        <end position="16"/>
    </location>
</feature>
<sequence>MKKFAAIALTATVFLAACGTDETSDTKEATADSGVSETDKDVKQELMKFYMAIPNTINAVDGDLNLFEMGQAEGTLPEGEELQTMKDAAILSAENAADAVETLEIPTALEGQQEQIETAFTAIMESYEMKAEALAKDASFEAADKKFGEADALLNELLVEQDLAPSSVYNEVSQ</sequence>
<comment type="caution">
    <text evidence="2">The sequence shown here is derived from an EMBL/GenBank/DDBJ whole genome shotgun (WGS) entry which is preliminary data.</text>
</comment>
<evidence type="ECO:0000313" key="3">
    <source>
        <dbReference type="Proteomes" id="UP000658980"/>
    </source>
</evidence>
<dbReference type="PROSITE" id="PS51257">
    <property type="entry name" value="PROKAR_LIPOPROTEIN"/>
    <property type="match status" value="1"/>
</dbReference>
<accession>A0ABR8WH07</accession>
<dbReference type="EMBL" id="JACSPU010000006">
    <property type="protein sequence ID" value="MBD8016337.1"/>
    <property type="molecule type" value="Genomic_DNA"/>
</dbReference>
<keyword evidence="3" id="KW-1185">Reference proteome</keyword>
<name>A0ABR8WH07_9BACL</name>
<proteinExistence type="predicted"/>
<protein>
    <recommendedName>
        <fullName evidence="4">Lipoprotein</fullName>
    </recommendedName>
</protein>
<reference evidence="2 3" key="1">
    <citation type="submission" date="2020-08" db="EMBL/GenBank/DDBJ databases">
        <title>A Genomic Blueprint of the Chicken Gut Microbiome.</title>
        <authorList>
            <person name="Gilroy R."/>
            <person name="Ravi A."/>
            <person name="Getino M."/>
            <person name="Pursley I."/>
            <person name="Horton D.L."/>
            <person name="Alikhan N.-F."/>
            <person name="Baker D."/>
            <person name="Gharbi K."/>
            <person name="Hall N."/>
            <person name="Watson M."/>
            <person name="Adriaenssens E.M."/>
            <person name="Foster-Nyarko E."/>
            <person name="Jarju S."/>
            <person name="Secka A."/>
            <person name="Antonio M."/>
            <person name="Oren A."/>
            <person name="Chaudhuri R."/>
            <person name="La Ragione R.M."/>
            <person name="Hildebrand F."/>
            <person name="Pallen M.J."/>
        </authorList>
    </citation>
    <scope>NUCLEOTIDE SEQUENCE [LARGE SCALE GENOMIC DNA]</scope>
    <source>
        <strain evidence="2 3">Sa1BUA13</strain>
    </source>
</reference>
<evidence type="ECO:0000313" key="2">
    <source>
        <dbReference type="EMBL" id="MBD8016337.1"/>
    </source>
</evidence>
<dbReference type="Proteomes" id="UP000658980">
    <property type="component" value="Unassembled WGS sequence"/>
</dbReference>
<keyword evidence="1" id="KW-0732">Signal</keyword>
<feature type="chain" id="PRO_5047445815" description="Lipoprotein" evidence="1">
    <location>
        <begin position="17"/>
        <end position="174"/>
    </location>
</feature>
<evidence type="ECO:0008006" key="4">
    <source>
        <dbReference type="Google" id="ProtNLM"/>
    </source>
</evidence>
<gene>
    <name evidence="2" type="ORF">H9630_16030</name>
</gene>